<reference evidence="5 6" key="1">
    <citation type="submission" date="2024-06" db="EMBL/GenBank/DDBJ databases">
        <title>Sorghum-associated microbial communities from plants grown in Nebraska, USA.</title>
        <authorList>
            <person name="Schachtman D."/>
        </authorList>
    </citation>
    <scope>NUCLEOTIDE SEQUENCE [LARGE SCALE GENOMIC DNA]</scope>
    <source>
        <strain evidence="5 6">2709</strain>
    </source>
</reference>
<dbReference type="PROSITE" id="PS50110">
    <property type="entry name" value="RESPONSE_REGULATORY"/>
    <property type="match status" value="1"/>
</dbReference>
<evidence type="ECO:0000259" key="4">
    <source>
        <dbReference type="PROSITE" id="PS51746"/>
    </source>
</evidence>
<dbReference type="Pfam" id="PF07228">
    <property type="entry name" value="SpoIIE"/>
    <property type="match status" value="1"/>
</dbReference>
<dbReference type="Gene3D" id="3.60.40.10">
    <property type="entry name" value="PPM-type phosphatase domain"/>
    <property type="match status" value="1"/>
</dbReference>
<comment type="caution">
    <text evidence="5">The sequence shown here is derived from an EMBL/GenBank/DDBJ whole genome shotgun (WGS) entry which is preliminary data.</text>
</comment>
<feature type="modified residue" description="4-aspartylphosphate" evidence="2">
    <location>
        <position position="59"/>
    </location>
</feature>
<dbReference type="SMART" id="SM00448">
    <property type="entry name" value="REC"/>
    <property type="match status" value="1"/>
</dbReference>
<proteinExistence type="predicted"/>
<dbReference type="PANTHER" id="PTHR43156:SF2">
    <property type="entry name" value="STAGE II SPORULATION PROTEIN E"/>
    <property type="match status" value="1"/>
</dbReference>
<dbReference type="InterPro" id="IPR052016">
    <property type="entry name" value="Bact_Sigma-Reg"/>
</dbReference>
<evidence type="ECO:0000313" key="6">
    <source>
        <dbReference type="Proteomes" id="UP001549320"/>
    </source>
</evidence>
<dbReference type="EMBL" id="JBEPSH010000002">
    <property type="protein sequence ID" value="MET4576052.1"/>
    <property type="molecule type" value="Genomic_DNA"/>
</dbReference>
<dbReference type="SMART" id="SM00331">
    <property type="entry name" value="PP2C_SIG"/>
    <property type="match status" value="1"/>
</dbReference>
<evidence type="ECO:0000256" key="1">
    <source>
        <dbReference type="ARBA" id="ARBA00022801"/>
    </source>
</evidence>
<evidence type="ECO:0000313" key="5">
    <source>
        <dbReference type="EMBL" id="MET4576052.1"/>
    </source>
</evidence>
<dbReference type="InterPro" id="IPR001789">
    <property type="entry name" value="Sig_transdc_resp-reg_receiver"/>
</dbReference>
<dbReference type="EC" id="3.1.3.3" evidence="5"/>
<organism evidence="5 6">
    <name type="scientific">Ottowia thiooxydans</name>
    <dbReference type="NCBI Taxonomy" id="219182"/>
    <lineage>
        <taxon>Bacteria</taxon>
        <taxon>Pseudomonadati</taxon>
        <taxon>Pseudomonadota</taxon>
        <taxon>Betaproteobacteria</taxon>
        <taxon>Burkholderiales</taxon>
        <taxon>Comamonadaceae</taxon>
        <taxon>Ottowia</taxon>
    </lineage>
</organism>
<dbReference type="PROSITE" id="PS51746">
    <property type="entry name" value="PPM_2"/>
    <property type="match status" value="1"/>
</dbReference>
<dbReference type="InterPro" id="IPR011006">
    <property type="entry name" value="CheY-like_superfamily"/>
</dbReference>
<dbReference type="Proteomes" id="UP001549320">
    <property type="component" value="Unassembled WGS sequence"/>
</dbReference>
<dbReference type="SUPFAM" id="SSF52172">
    <property type="entry name" value="CheY-like"/>
    <property type="match status" value="1"/>
</dbReference>
<evidence type="ECO:0000256" key="2">
    <source>
        <dbReference type="PROSITE-ProRule" id="PRU00169"/>
    </source>
</evidence>
<sequence>MTSLEQSPGRVLVVDDNEANRDLLVRRLQRQGHATETAADGQQALDMMRASAFDLVLLDIMMPVLNGYEVLKQIRADAGLRHVPVVLISALGDGESIVKGIELGADDYLPKPFNPHILRARVDASLAKKRLHDREQMHARSLERELEIARKIQAGFLPEALPEAPGWELAAWFQPARQVSGDFYDAFPVLGDTRTALVVADVCGKGVGAALFMALFRSLFRVLAERLLTPAGDGAAQVCELVSGVNDYIARTHDRANMFATVFVAILDPATGGLVYVNGGHEAPILAGLHGVRERLTPTGPAVGMMQGLPFLPGHAVIAPGESLIAFTDGVTDAICTDGTRFSEARLLDLLAQPAQSADRTVASIRAELQVSTHHEPFDDVTLLVAQRQRA</sequence>
<dbReference type="RefSeq" id="WP_354441899.1">
    <property type="nucleotide sequence ID" value="NZ_JBEPSH010000002.1"/>
</dbReference>
<feature type="domain" description="PPM-type phosphatase" evidence="4">
    <location>
        <begin position="158"/>
        <end position="388"/>
    </location>
</feature>
<dbReference type="Gene3D" id="3.40.50.2300">
    <property type="match status" value="1"/>
</dbReference>
<gene>
    <name evidence="5" type="ORF">ABIE13_001152</name>
</gene>
<feature type="domain" description="Response regulatory" evidence="3">
    <location>
        <begin position="10"/>
        <end position="126"/>
    </location>
</feature>
<dbReference type="GO" id="GO:0016787">
    <property type="term" value="F:hydrolase activity"/>
    <property type="evidence" value="ECO:0007669"/>
    <property type="project" value="UniProtKB-KW"/>
</dbReference>
<keyword evidence="1 5" id="KW-0378">Hydrolase</keyword>
<dbReference type="InterPro" id="IPR036457">
    <property type="entry name" value="PPM-type-like_dom_sf"/>
</dbReference>
<dbReference type="PANTHER" id="PTHR43156">
    <property type="entry name" value="STAGE II SPORULATION PROTEIN E-RELATED"/>
    <property type="match status" value="1"/>
</dbReference>
<dbReference type="SUPFAM" id="SSF81606">
    <property type="entry name" value="PP2C-like"/>
    <property type="match status" value="1"/>
</dbReference>
<dbReference type="InterPro" id="IPR001932">
    <property type="entry name" value="PPM-type_phosphatase-like_dom"/>
</dbReference>
<keyword evidence="6" id="KW-1185">Reference proteome</keyword>
<protein>
    <submittedName>
        <fullName evidence="5">Sigma-B regulation protein RsbU (Phosphoserine phosphatase)</fullName>
        <ecNumber evidence="5">3.1.3.3</ecNumber>
    </submittedName>
</protein>
<keyword evidence="2" id="KW-0597">Phosphoprotein</keyword>
<dbReference type="Pfam" id="PF00072">
    <property type="entry name" value="Response_reg"/>
    <property type="match status" value="1"/>
</dbReference>
<accession>A0ABV2Q547</accession>
<evidence type="ECO:0000259" key="3">
    <source>
        <dbReference type="PROSITE" id="PS50110"/>
    </source>
</evidence>
<name>A0ABV2Q547_9BURK</name>